<keyword evidence="2" id="KW-0540">Nuclease</keyword>
<protein>
    <submittedName>
        <fullName evidence="5">Endonuclease/Exonuclease/phosphatase family protein</fullName>
    </submittedName>
</protein>
<evidence type="ECO:0000256" key="2">
    <source>
        <dbReference type="ARBA" id="ARBA00022722"/>
    </source>
</evidence>
<dbReference type="SMART" id="SM00476">
    <property type="entry name" value="DNaseIc"/>
    <property type="match status" value="1"/>
</dbReference>
<evidence type="ECO:0000313" key="5">
    <source>
        <dbReference type="EMBL" id="QEG36836.1"/>
    </source>
</evidence>
<dbReference type="PRINTS" id="PR00130">
    <property type="entry name" value="DNASEI"/>
</dbReference>
<dbReference type="GO" id="GO:0004519">
    <property type="term" value="F:endonuclease activity"/>
    <property type="evidence" value="ECO:0007669"/>
    <property type="project" value="UniProtKB-KW"/>
</dbReference>
<dbReference type="InterPro" id="IPR036691">
    <property type="entry name" value="Endo/exonu/phosph_ase_sf"/>
</dbReference>
<evidence type="ECO:0000259" key="4">
    <source>
        <dbReference type="Pfam" id="PF03372"/>
    </source>
</evidence>
<evidence type="ECO:0000256" key="1">
    <source>
        <dbReference type="ARBA" id="ARBA00007359"/>
    </source>
</evidence>
<keyword evidence="5" id="KW-0269">Exonuclease</keyword>
<keyword evidence="5" id="KW-0255">Endonuclease</keyword>
<dbReference type="PANTHER" id="PTHR11371:SF31">
    <property type="entry name" value="EXTRACELLULAR NUCLEASE"/>
    <property type="match status" value="1"/>
</dbReference>
<dbReference type="Gene3D" id="3.60.10.10">
    <property type="entry name" value="Endonuclease/exonuclease/phosphatase"/>
    <property type="match status" value="1"/>
</dbReference>
<dbReference type="InterPro" id="IPR016202">
    <property type="entry name" value="DNase_I"/>
</dbReference>
<accession>A0A5B9QIJ2</accession>
<proteinExistence type="inferred from homology"/>
<evidence type="ECO:0000313" key="6">
    <source>
        <dbReference type="Proteomes" id="UP000323917"/>
    </source>
</evidence>
<dbReference type="InterPro" id="IPR005135">
    <property type="entry name" value="Endo/exonuclease/phosphatase"/>
</dbReference>
<gene>
    <name evidence="5" type="ORF">Pr1d_41730</name>
</gene>
<dbReference type="Proteomes" id="UP000323917">
    <property type="component" value="Chromosome"/>
</dbReference>
<comment type="similarity">
    <text evidence="1">Belongs to the DNase I family.</text>
</comment>
<organism evidence="5 6">
    <name type="scientific">Bythopirellula goksoeyrii</name>
    <dbReference type="NCBI Taxonomy" id="1400387"/>
    <lineage>
        <taxon>Bacteria</taxon>
        <taxon>Pseudomonadati</taxon>
        <taxon>Planctomycetota</taxon>
        <taxon>Planctomycetia</taxon>
        <taxon>Pirellulales</taxon>
        <taxon>Lacipirellulaceae</taxon>
        <taxon>Bythopirellula</taxon>
    </lineage>
</organism>
<keyword evidence="6" id="KW-1185">Reference proteome</keyword>
<dbReference type="GO" id="GO:0004527">
    <property type="term" value="F:exonuclease activity"/>
    <property type="evidence" value="ECO:0007669"/>
    <property type="project" value="UniProtKB-KW"/>
</dbReference>
<dbReference type="GO" id="GO:0006308">
    <property type="term" value="P:DNA catabolic process"/>
    <property type="evidence" value="ECO:0007669"/>
    <property type="project" value="InterPro"/>
</dbReference>
<evidence type="ECO:0000256" key="3">
    <source>
        <dbReference type="ARBA" id="ARBA00022801"/>
    </source>
</evidence>
<sequence length="350" mass="38588">MVKRRKKRTSSLRKLFYLLATLVTGSGVGGWALPGLPVLGPSVKEALHKFQGGGNDVLPSGHTSQVDANAAAYQSYGQTAAQPRDSIIIGSFNIQVFGTSKMKKKEVMEVLATVARSFDVLAIQEIRTQDDHFMDQFMQLINAQGAHYTYVIGPRLGRSSSTEQYAFIFNPERIEVRPGSVATMVDTQDLLHREPLIAHFRVRGVPPSAAYSFWLVNIHTDPDEVSTELDVLAEVFQVVQQHGEDDVILLGDLNASETQLRSLGQLPGIRYAISGVPTNTRGNKTYDNLIFDSRTTTEYTGQSGVWNLITSFGLTQEQALQVSDHFPVWAVFSSYEGGNSQMAARPVYSQ</sequence>
<dbReference type="PANTHER" id="PTHR11371">
    <property type="entry name" value="DEOXYRIBONUCLEASE"/>
    <property type="match status" value="1"/>
</dbReference>
<name>A0A5B9QIJ2_9BACT</name>
<dbReference type="GO" id="GO:0004536">
    <property type="term" value="F:DNA nuclease activity"/>
    <property type="evidence" value="ECO:0007669"/>
    <property type="project" value="InterPro"/>
</dbReference>
<dbReference type="Pfam" id="PF03372">
    <property type="entry name" value="Exo_endo_phos"/>
    <property type="match status" value="1"/>
</dbReference>
<dbReference type="KEGG" id="bgok:Pr1d_41730"/>
<dbReference type="SUPFAM" id="SSF56219">
    <property type="entry name" value="DNase I-like"/>
    <property type="match status" value="1"/>
</dbReference>
<feature type="domain" description="Endonuclease/exonuclease/phosphatase" evidence="4">
    <location>
        <begin position="90"/>
        <end position="265"/>
    </location>
</feature>
<dbReference type="AlphaFoldDB" id="A0A5B9QIJ2"/>
<keyword evidence="3" id="KW-0378">Hydrolase</keyword>
<reference evidence="5 6" key="1">
    <citation type="submission" date="2019-08" db="EMBL/GenBank/DDBJ databases">
        <title>Deep-cultivation of Planctomycetes and their phenomic and genomic characterization uncovers novel biology.</title>
        <authorList>
            <person name="Wiegand S."/>
            <person name="Jogler M."/>
            <person name="Boedeker C."/>
            <person name="Pinto D."/>
            <person name="Vollmers J."/>
            <person name="Rivas-Marin E."/>
            <person name="Kohn T."/>
            <person name="Peeters S.H."/>
            <person name="Heuer A."/>
            <person name="Rast P."/>
            <person name="Oberbeckmann S."/>
            <person name="Bunk B."/>
            <person name="Jeske O."/>
            <person name="Meyerdierks A."/>
            <person name="Storesund J.E."/>
            <person name="Kallscheuer N."/>
            <person name="Luecker S."/>
            <person name="Lage O.M."/>
            <person name="Pohl T."/>
            <person name="Merkel B.J."/>
            <person name="Hornburger P."/>
            <person name="Mueller R.-W."/>
            <person name="Bruemmer F."/>
            <person name="Labrenz M."/>
            <person name="Spormann A.M."/>
            <person name="Op den Camp H."/>
            <person name="Overmann J."/>
            <person name="Amann R."/>
            <person name="Jetten M.S.M."/>
            <person name="Mascher T."/>
            <person name="Medema M.H."/>
            <person name="Devos D.P."/>
            <person name="Kaster A.-K."/>
            <person name="Ovreas L."/>
            <person name="Rohde M."/>
            <person name="Galperin M.Y."/>
            <person name="Jogler C."/>
        </authorList>
    </citation>
    <scope>NUCLEOTIDE SEQUENCE [LARGE SCALE GENOMIC DNA]</scope>
    <source>
        <strain evidence="5 6">Pr1d</strain>
    </source>
</reference>
<dbReference type="EMBL" id="CP042913">
    <property type="protein sequence ID" value="QEG36836.1"/>
    <property type="molecule type" value="Genomic_DNA"/>
</dbReference>